<dbReference type="RefSeq" id="WP_125478694.1">
    <property type="nucleotide sequence ID" value="NZ_RSFW01000006.1"/>
</dbReference>
<keyword evidence="1" id="KW-0472">Membrane</keyword>
<accession>A0A3R9F4B5</accession>
<evidence type="ECO:0000256" key="1">
    <source>
        <dbReference type="SAM" id="Phobius"/>
    </source>
</evidence>
<dbReference type="Proteomes" id="UP000279911">
    <property type="component" value="Unassembled WGS sequence"/>
</dbReference>
<keyword evidence="1" id="KW-1133">Transmembrane helix</keyword>
<dbReference type="EMBL" id="RSFW01000006">
    <property type="protein sequence ID" value="RSD28732.1"/>
    <property type="molecule type" value="Genomic_DNA"/>
</dbReference>
<reference evidence="4" key="1">
    <citation type="submission" date="2018-12" db="EMBL/GenBank/DDBJ databases">
        <title>Bacillus chawlae sp. nov., Bacillus glennii sp. nov., and Bacillus saganii sp. nov. Isolated from the Vehicle Assembly Building at Kennedy Space Center where the Viking Spacecraft were Assembled.</title>
        <authorList>
            <person name="Seuylemezian A."/>
            <person name="Vaishampayan P."/>
        </authorList>
    </citation>
    <scope>NUCLEOTIDE SEQUENCE [LARGE SCALE GENOMIC DNA]</scope>
    <source>
        <strain evidence="4">DSM 13966</strain>
    </source>
</reference>
<gene>
    <name evidence="3" type="ORF">EJA10_03925</name>
</gene>
<dbReference type="AlphaFoldDB" id="A0A3R9F4B5"/>
<name>A0A3R9F4B5_9BACI</name>
<evidence type="ECO:0000313" key="4">
    <source>
        <dbReference type="Proteomes" id="UP000279911"/>
    </source>
</evidence>
<sequence length="325" mass="36599">MSVYKELNDLKIDVSEIEEIPLSKNEQMRIMKKVTSQIQTKKSKKKWVSAGLAVAAVCILSLSLTLDKETVASMPFVGEVIEKYIKPNEKLDYSSYKTAIGETAENQYGKLTLNEVMVDDRQLFLSATFEPADHVDFDYKTVIFPKVTINGEDYTDTAGGESIEINNQMFTVYNDINLKKSIDTSDLNIEISYENWDFEKEIEQPWVFNVAVSQEKLLKEKKTFSMDRTITLVNGESITIQKVVTTPMSTAVYYDLSKSNSEDIYFHILGEDGTKHVYTSAFTSNTVGDVSVARFNGVALQEGNYVLITQDSEGNVLSETPIPIE</sequence>
<keyword evidence="1" id="KW-0812">Transmembrane</keyword>
<dbReference type="InterPro" id="IPR025436">
    <property type="entry name" value="DUF4179"/>
</dbReference>
<protein>
    <submittedName>
        <fullName evidence="3">DUF4179 domain-containing protein</fullName>
    </submittedName>
</protein>
<feature type="domain" description="DUF4179" evidence="2">
    <location>
        <begin position="42"/>
        <end position="130"/>
    </location>
</feature>
<dbReference type="Gene3D" id="2.60.40.1630">
    <property type="entry name" value="bacillus anthracis domain"/>
    <property type="match status" value="1"/>
</dbReference>
<dbReference type="OrthoDB" id="2729200at2"/>
<proteinExistence type="predicted"/>
<feature type="transmembrane region" description="Helical" evidence="1">
    <location>
        <begin position="47"/>
        <end position="66"/>
    </location>
</feature>
<evidence type="ECO:0000313" key="3">
    <source>
        <dbReference type="EMBL" id="RSD28732.1"/>
    </source>
</evidence>
<comment type="caution">
    <text evidence="3">The sequence shown here is derived from an EMBL/GenBank/DDBJ whole genome shotgun (WGS) entry which is preliminary data.</text>
</comment>
<organism evidence="3 4">
    <name type="scientific">Mesobacillus subterraneus</name>
    <dbReference type="NCBI Taxonomy" id="285983"/>
    <lineage>
        <taxon>Bacteria</taxon>
        <taxon>Bacillati</taxon>
        <taxon>Bacillota</taxon>
        <taxon>Bacilli</taxon>
        <taxon>Bacillales</taxon>
        <taxon>Bacillaceae</taxon>
        <taxon>Mesobacillus</taxon>
    </lineage>
</organism>
<dbReference type="Pfam" id="PF13786">
    <property type="entry name" value="DUF4179"/>
    <property type="match status" value="1"/>
</dbReference>
<evidence type="ECO:0000259" key="2">
    <source>
        <dbReference type="Pfam" id="PF13786"/>
    </source>
</evidence>